<dbReference type="AlphaFoldDB" id="A0AB73ID26"/>
<evidence type="ECO:0000313" key="5">
    <source>
        <dbReference type="Proteomes" id="UP001229486"/>
    </source>
</evidence>
<comment type="caution">
    <text evidence="4">The sequence shown here is derived from an EMBL/GenBank/DDBJ whole genome shotgun (WGS) entry which is preliminary data.</text>
</comment>
<reference evidence="4" key="1">
    <citation type="submission" date="2023-07" db="EMBL/GenBank/DDBJ databases">
        <title>Sorghum-associated microbial communities from plants grown in Nebraska, USA.</title>
        <authorList>
            <person name="Schachtman D."/>
        </authorList>
    </citation>
    <scope>NUCLEOTIDE SEQUENCE</scope>
    <source>
        <strain evidence="4">DS1061</strain>
    </source>
</reference>
<proteinExistence type="inferred from homology"/>
<name>A0AB73ID26_9BURK</name>
<protein>
    <submittedName>
        <fullName evidence="4">NAD(P)-dependent dehydrogenase (Short-subunit alcohol dehydrogenase family)</fullName>
    </submittedName>
</protein>
<dbReference type="SUPFAM" id="SSF51735">
    <property type="entry name" value="NAD(P)-binding Rossmann-fold domains"/>
    <property type="match status" value="1"/>
</dbReference>
<dbReference type="PRINTS" id="PR00081">
    <property type="entry name" value="GDHRDH"/>
</dbReference>
<evidence type="ECO:0000256" key="2">
    <source>
        <dbReference type="ARBA" id="ARBA00023002"/>
    </source>
</evidence>
<evidence type="ECO:0000313" key="4">
    <source>
        <dbReference type="EMBL" id="MDP9647918.1"/>
    </source>
</evidence>
<dbReference type="Proteomes" id="UP001229486">
    <property type="component" value="Unassembled WGS sequence"/>
</dbReference>
<dbReference type="InterPro" id="IPR036291">
    <property type="entry name" value="NAD(P)-bd_dom_sf"/>
</dbReference>
<feature type="domain" description="Ketoreductase" evidence="3">
    <location>
        <begin position="26"/>
        <end position="199"/>
    </location>
</feature>
<organism evidence="4 5">
    <name type="scientific">Paraburkholderia caledonica</name>
    <dbReference type="NCBI Taxonomy" id="134536"/>
    <lineage>
        <taxon>Bacteria</taxon>
        <taxon>Pseudomonadati</taxon>
        <taxon>Pseudomonadota</taxon>
        <taxon>Betaproteobacteria</taxon>
        <taxon>Burkholderiales</taxon>
        <taxon>Burkholderiaceae</taxon>
        <taxon>Paraburkholderia</taxon>
    </lineage>
</organism>
<dbReference type="PANTHER" id="PTHR43477">
    <property type="entry name" value="DIHYDROANTICAPSIN 7-DEHYDROGENASE"/>
    <property type="match status" value="1"/>
</dbReference>
<dbReference type="GO" id="GO:0016491">
    <property type="term" value="F:oxidoreductase activity"/>
    <property type="evidence" value="ECO:0007669"/>
    <property type="project" value="UniProtKB-KW"/>
</dbReference>
<dbReference type="InterPro" id="IPR051122">
    <property type="entry name" value="SDR_DHRS6-like"/>
</dbReference>
<evidence type="ECO:0000256" key="1">
    <source>
        <dbReference type="ARBA" id="ARBA00006484"/>
    </source>
</evidence>
<dbReference type="Gene3D" id="3.40.50.720">
    <property type="entry name" value="NAD(P)-binding Rossmann-like Domain"/>
    <property type="match status" value="1"/>
</dbReference>
<dbReference type="EMBL" id="JAURTK010000003">
    <property type="protein sequence ID" value="MDP9647918.1"/>
    <property type="molecule type" value="Genomic_DNA"/>
</dbReference>
<evidence type="ECO:0000259" key="3">
    <source>
        <dbReference type="SMART" id="SM00822"/>
    </source>
</evidence>
<comment type="similarity">
    <text evidence="1">Belongs to the short-chain dehydrogenases/reductases (SDR) family.</text>
</comment>
<keyword evidence="2" id="KW-0560">Oxidoreductase</keyword>
<accession>A0AB73ID26</accession>
<dbReference type="Pfam" id="PF13561">
    <property type="entry name" value="adh_short_C2"/>
    <property type="match status" value="1"/>
</dbReference>
<dbReference type="RefSeq" id="WP_392394027.1">
    <property type="nucleotide sequence ID" value="NZ_JAURTK010000003.1"/>
</dbReference>
<dbReference type="InterPro" id="IPR002347">
    <property type="entry name" value="SDR_fam"/>
</dbReference>
<dbReference type="PANTHER" id="PTHR43477:SF1">
    <property type="entry name" value="DIHYDROANTICAPSIN 7-DEHYDROGENASE"/>
    <property type="match status" value="1"/>
</dbReference>
<sequence>MSIASSIGTFSNVAGGQSLRGQLEGKTVVIVGGTSGIGLAAATQAKAAGAHVIVVGRNAASTEEVATKHGFDGWRAADVTDGVALEAALRDIARVDHLVLLAGTFVAGKVREAEVDYLRRAFDERMWSAVHAVRAVGDRLSQDGSITLISGALADRPNANGTAVLAAASAAMEAFARGLALELAPVRVNTLSPGPIDTPIFSKALGANRDAVVESMRNSLPLKRLGTADEAGASVLFLMTNGWMNGATLNVDGGSRLV</sequence>
<dbReference type="SMART" id="SM00822">
    <property type="entry name" value="PKS_KR"/>
    <property type="match status" value="1"/>
</dbReference>
<gene>
    <name evidence="4" type="ORF">J2793_003364</name>
</gene>
<dbReference type="InterPro" id="IPR057326">
    <property type="entry name" value="KR_dom"/>
</dbReference>